<dbReference type="InterPro" id="IPR001254">
    <property type="entry name" value="Trypsin_dom"/>
</dbReference>
<evidence type="ECO:0000256" key="5">
    <source>
        <dbReference type="ARBA" id="ARBA00024195"/>
    </source>
</evidence>
<feature type="signal peptide" evidence="6">
    <location>
        <begin position="1"/>
        <end position="16"/>
    </location>
</feature>
<dbReference type="PANTHER" id="PTHR24276">
    <property type="entry name" value="POLYSERASE-RELATED"/>
    <property type="match status" value="1"/>
</dbReference>
<evidence type="ECO:0000313" key="8">
    <source>
        <dbReference type="EMBL" id="SSX33032.1"/>
    </source>
</evidence>
<feature type="domain" description="Peptidase S1" evidence="7">
    <location>
        <begin position="309"/>
        <end position="424"/>
    </location>
</feature>
<accession>A0A336MRG0</accession>
<evidence type="ECO:0000256" key="6">
    <source>
        <dbReference type="SAM" id="SignalP"/>
    </source>
</evidence>
<dbReference type="OMA" id="DTIRPIP"/>
<dbReference type="InterPro" id="IPR018114">
    <property type="entry name" value="TRYPSIN_HIS"/>
</dbReference>
<dbReference type="PANTHER" id="PTHR24276:SF91">
    <property type="entry name" value="AT26814P-RELATED"/>
    <property type="match status" value="1"/>
</dbReference>
<dbReference type="SMART" id="SM00020">
    <property type="entry name" value="Tryp_SPc"/>
    <property type="match status" value="1"/>
</dbReference>
<evidence type="ECO:0000256" key="2">
    <source>
        <dbReference type="ARBA" id="ARBA00022801"/>
    </source>
</evidence>
<dbReference type="EMBL" id="UFQT01002253">
    <property type="protein sequence ID" value="SSX33032.1"/>
    <property type="molecule type" value="Genomic_DNA"/>
</dbReference>
<dbReference type="AlphaFoldDB" id="A0A336MRG0"/>
<dbReference type="InterPro" id="IPR050430">
    <property type="entry name" value="Peptidase_S1"/>
</dbReference>
<dbReference type="PROSITE" id="PS00134">
    <property type="entry name" value="TRYPSIN_HIS"/>
    <property type="match status" value="1"/>
</dbReference>
<dbReference type="CDD" id="cd00190">
    <property type="entry name" value="Tryp_SPc"/>
    <property type="match status" value="1"/>
</dbReference>
<keyword evidence="1" id="KW-0645">Protease</keyword>
<keyword evidence="3" id="KW-0720">Serine protease</keyword>
<dbReference type="PROSITE" id="PS50240">
    <property type="entry name" value="TRYPSIN_DOM"/>
    <property type="match status" value="2"/>
</dbReference>
<protein>
    <submittedName>
        <fullName evidence="8">CSON005855 protein</fullName>
    </submittedName>
</protein>
<comment type="similarity">
    <text evidence="5">Belongs to the peptidase S1 family. CLIP subfamily.</text>
</comment>
<reference evidence="8" key="1">
    <citation type="submission" date="2018-07" db="EMBL/GenBank/DDBJ databases">
        <authorList>
            <person name="Quirk P.G."/>
            <person name="Krulwich T.A."/>
        </authorList>
    </citation>
    <scope>NUCLEOTIDE SEQUENCE</scope>
</reference>
<evidence type="ECO:0000256" key="4">
    <source>
        <dbReference type="ARBA" id="ARBA00023157"/>
    </source>
</evidence>
<dbReference type="PRINTS" id="PR00722">
    <property type="entry name" value="CHYMOTRYPSIN"/>
</dbReference>
<dbReference type="GO" id="GO:0006508">
    <property type="term" value="P:proteolysis"/>
    <property type="evidence" value="ECO:0007669"/>
    <property type="project" value="UniProtKB-KW"/>
</dbReference>
<sequence>MLILIPILFCALAVQSASIESQSIDLRIINGLPVEVAGRPFQVAVYTGCSPTCRLCGGTVIASNKILTAANCVYGKTARPMLVYAGSVYRSYGGEIRHVKNISVHPNFDPVTFDYDVAVLTINQGLLLGGKIKSIPLWSVSYFNNRLPTIVSGWGSRSSASTVLEDRLRSGEVRAFNSTTCIQDFGITSLTSTQLCAGIEWGNKDACFGDEGGPLTNKAGTTLLGIVSKPTEGCGLAGKPHIYTWVFPVRDWILNTVKPIKTRENSFIGLVSQLTSFKMIRNIIFITLFLTVLIHGTTSQGRNPDKGRIVGGYPIDITSRPFQVALYTGGGFCGGSIISTNKIVTAAHCLTGKSASQLTVYAGSSHRSSGGVIRYVSYFRVHPSYNPTNGGLAGVVSFGYGCALAGYAGVYASVPELRSWILAN</sequence>
<dbReference type="FunFam" id="2.40.10.10:FF:000068">
    <property type="entry name" value="transmembrane protease serine 2"/>
    <property type="match status" value="1"/>
</dbReference>
<dbReference type="Pfam" id="PF00089">
    <property type="entry name" value="Trypsin"/>
    <property type="match status" value="2"/>
</dbReference>
<feature type="chain" id="PRO_5016261696" evidence="6">
    <location>
        <begin position="17"/>
        <end position="424"/>
    </location>
</feature>
<evidence type="ECO:0000256" key="1">
    <source>
        <dbReference type="ARBA" id="ARBA00022670"/>
    </source>
</evidence>
<feature type="domain" description="Peptidase S1" evidence="7">
    <location>
        <begin position="28"/>
        <end position="258"/>
    </location>
</feature>
<gene>
    <name evidence="8" type="primary">CSON005855</name>
</gene>
<proteinExistence type="inferred from homology"/>
<dbReference type="VEuPathDB" id="VectorBase:CSON005855"/>
<dbReference type="Gene3D" id="2.40.10.10">
    <property type="entry name" value="Trypsin-like serine proteases"/>
    <property type="match status" value="4"/>
</dbReference>
<dbReference type="InterPro" id="IPR009003">
    <property type="entry name" value="Peptidase_S1_PA"/>
</dbReference>
<organism evidence="8">
    <name type="scientific">Culicoides sonorensis</name>
    <name type="common">Biting midge</name>
    <dbReference type="NCBI Taxonomy" id="179676"/>
    <lineage>
        <taxon>Eukaryota</taxon>
        <taxon>Metazoa</taxon>
        <taxon>Ecdysozoa</taxon>
        <taxon>Arthropoda</taxon>
        <taxon>Hexapoda</taxon>
        <taxon>Insecta</taxon>
        <taxon>Pterygota</taxon>
        <taxon>Neoptera</taxon>
        <taxon>Endopterygota</taxon>
        <taxon>Diptera</taxon>
        <taxon>Nematocera</taxon>
        <taxon>Chironomoidea</taxon>
        <taxon>Ceratopogonidae</taxon>
        <taxon>Ceratopogoninae</taxon>
        <taxon>Culicoides</taxon>
        <taxon>Monoculicoides</taxon>
    </lineage>
</organism>
<evidence type="ECO:0000259" key="7">
    <source>
        <dbReference type="PROSITE" id="PS50240"/>
    </source>
</evidence>
<keyword evidence="2" id="KW-0378">Hydrolase</keyword>
<dbReference type="InterPro" id="IPR001314">
    <property type="entry name" value="Peptidase_S1A"/>
</dbReference>
<evidence type="ECO:0000256" key="3">
    <source>
        <dbReference type="ARBA" id="ARBA00022825"/>
    </source>
</evidence>
<dbReference type="SUPFAM" id="SSF50494">
    <property type="entry name" value="Trypsin-like serine proteases"/>
    <property type="match status" value="2"/>
</dbReference>
<keyword evidence="4" id="KW-1015">Disulfide bond</keyword>
<name>A0A336MRG0_CULSO</name>
<dbReference type="InterPro" id="IPR043504">
    <property type="entry name" value="Peptidase_S1_PA_chymotrypsin"/>
</dbReference>
<keyword evidence="6" id="KW-0732">Signal</keyword>
<dbReference type="GO" id="GO:0004252">
    <property type="term" value="F:serine-type endopeptidase activity"/>
    <property type="evidence" value="ECO:0007669"/>
    <property type="project" value="InterPro"/>
</dbReference>